<protein>
    <recommendedName>
        <fullName evidence="2">HTH lysR-type domain-containing protein</fullName>
    </recommendedName>
</protein>
<dbReference type="Proteomes" id="UP000637002">
    <property type="component" value="Unassembled WGS sequence"/>
</dbReference>
<dbReference type="InterPro" id="IPR036390">
    <property type="entry name" value="WH_DNA-bd_sf"/>
</dbReference>
<reference evidence="3" key="1">
    <citation type="journal article" date="2014" name="Int. J. Syst. Evol. Microbiol.">
        <title>Complete genome sequence of Corynebacterium casei LMG S-19264T (=DSM 44701T), isolated from a smear-ripened cheese.</title>
        <authorList>
            <consortium name="US DOE Joint Genome Institute (JGI-PGF)"/>
            <person name="Walter F."/>
            <person name="Albersmeier A."/>
            <person name="Kalinowski J."/>
            <person name="Ruckert C."/>
        </authorList>
    </citation>
    <scope>NUCLEOTIDE SEQUENCE</scope>
    <source>
        <strain evidence="3">CGMCC 1.12919</strain>
    </source>
</reference>
<evidence type="ECO:0000313" key="4">
    <source>
        <dbReference type="Proteomes" id="UP000637002"/>
    </source>
</evidence>
<dbReference type="EMBL" id="BMGG01000004">
    <property type="protein sequence ID" value="GGC66598.1"/>
    <property type="molecule type" value="Genomic_DNA"/>
</dbReference>
<dbReference type="PANTHER" id="PTHR30432:SF1">
    <property type="entry name" value="DNA-BINDING TRANSCRIPTIONAL DUAL REGULATOR MODE"/>
    <property type="match status" value="1"/>
</dbReference>
<dbReference type="PANTHER" id="PTHR30432">
    <property type="entry name" value="TRANSCRIPTIONAL REGULATOR MODE"/>
    <property type="match status" value="1"/>
</dbReference>
<accession>A0A916UB97</accession>
<dbReference type="Pfam" id="PF00126">
    <property type="entry name" value="HTH_1"/>
    <property type="match status" value="1"/>
</dbReference>
<gene>
    <name evidence="3" type="ORF">GCM10010994_26500</name>
</gene>
<dbReference type="InterPro" id="IPR051815">
    <property type="entry name" value="Molybdate_resp_trans_reg"/>
</dbReference>
<comment type="caution">
    <text evidence="3">The sequence shown here is derived from an EMBL/GenBank/DDBJ whole genome shotgun (WGS) entry which is preliminary data.</text>
</comment>
<dbReference type="RefSeq" id="WP_188609630.1">
    <property type="nucleotide sequence ID" value="NZ_BMGG01000004.1"/>
</dbReference>
<evidence type="ECO:0000259" key="2">
    <source>
        <dbReference type="Pfam" id="PF00126"/>
    </source>
</evidence>
<reference evidence="3" key="2">
    <citation type="submission" date="2020-09" db="EMBL/GenBank/DDBJ databases">
        <authorList>
            <person name="Sun Q."/>
            <person name="Zhou Y."/>
        </authorList>
    </citation>
    <scope>NUCLEOTIDE SEQUENCE</scope>
    <source>
        <strain evidence="3">CGMCC 1.12919</strain>
    </source>
</reference>
<evidence type="ECO:0000256" key="1">
    <source>
        <dbReference type="SAM" id="MobiDB-lite"/>
    </source>
</evidence>
<name>A0A916UB97_9HYPH</name>
<dbReference type="Gene3D" id="1.10.10.10">
    <property type="entry name" value="Winged helix-like DNA-binding domain superfamily/Winged helix DNA-binding domain"/>
    <property type="match status" value="1"/>
</dbReference>
<dbReference type="SUPFAM" id="SSF46785">
    <property type="entry name" value="Winged helix' DNA-binding domain"/>
    <property type="match status" value="1"/>
</dbReference>
<feature type="compositionally biased region" description="Pro residues" evidence="1">
    <location>
        <begin position="8"/>
        <end position="18"/>
    </location>
</feature>
<organism evidence="3 4">
    <name type="scientific">Chelatococcus reniformis</name>
    <dbReference type="NCBI Taxonomy" id="1494448"/>
    <lineage>
        <taxon>Bacteria</taxon>
        <taxon>Pseudomonadati</taxon>
        <taxon>Pseudomonadota</taxon>
        <taxon>Alphaproteobacteria</taxon>
        <taxon>Hyphomicrobiales</taxon>
        <taxon>Chelatococcaceae</taxon>
        <taxon>Chelatococcus</taxon>
    </lineage>
</organism>
<keyword evidence="4" id="KW-1185">Reference proteome</keyword>
<dbReference type="AlphaFoldDB" id="A0A916UB97"/>
<sequence>MSDRLPLSPTPAPPPSRPQRPFGLHLRIDFAGAAPQARIGPGKIALMEAVGRTGSISAAGRSLGMSYRRAWLLIDAVNHLFDRPLVEAIVGGRSGGGARLTPLGEDLVAAYRSLEAKTMRQADADLKAFTARVMASAAEDAHD</sequence>
<dbReference type="GO" id="GO:0003700">
    <property type="term" value="F:DNA-binding transcription factor activity"/>
    <property type="evidence" value="ECO:0007669"/>
    <property type="project" value="InterPro"/>
</dbReference>
<feature type="region of interest" description="Disordered" evidence="1">
    <location>
        <begin position="1"/>
        <end position="21"/>
    </location>
</feature>
<dbReference type="InterPro" id="IPR036388">
    <property type="entry name" value="WH-like_DNA-bd_sf"/>
</dbReference>
<evidence type="ECO:0000313" key="3">
    <source>
        <dbReference type="EMBL" id="GGC66598.1"/>
    </source>
</evidence>
<dbReference type="InterPro" id="IPR000847">
    <property type="entry name" value="LysR_HTH_N"/>
</dbReference>
<feature type="domain" description="HTH lysR-type" evidence="2">
    <location>
        <begin position="45"/>
        <end position="105"/>
    </location>
</feature>
<proteinExistence type="predicted"/>